<feature type="region of interest" description="Disordered" evidence="1">
    <location>
        <begin position="172"/>
        <end position="199"/>
    </location>
</feature>
<dbReference type="EMBL" id="JBBWUH010000005">
    <property type="protein sequence ID" value="KAK8166350.1"/>
    <property type="molecule type" value="Genomic_DNA"/>
</dbReference>
<evidence type="ECO:0000313" key="3">
    <source>
        <dbReference type="Proteomes" id="UP001456524"/>
    </source>
</evidence>
<keyword evidence="3" id="KW-1185">Reference proteome</keyword>
<sequence>MRCDENDAMRRRRCSSTAASAFCPFFGPRGHADGVRPVSNQTVDSSSRGRGWEPSSMRHEGGRGRFRFLAGWLAGCAIAGAADKPDFLPSAVIKLNLVTPRSRLALSCAFCCSLTRRPSKLLTNASRRSSRVLGSYRKYCRKDDQDFPSLDKAGASINPPWLTDRNHVQETWPTYTRFPNRKTSPHSDRSQPQALERRP</sequence>
<gene>
    <name evidence="2" type="ORF">IWX90DRAFT_210578</name>
</gene>
<protein>
    <submittedName>
        <fullName evidence="2">Uncharacterized protein</fullName>
    </submittedName>
</protein>
<reference evidence="2 3" key="1">
    <citation type="journal article" date="2022" name="G3 (Bethesda)">
        <title>Enemy or ally: a genomic approach to elucidate the lifestyle of Phyllosticta citrichinaensis.</title>
        <authorList>
            <person name="Buijs V.A."/>
            <person name="Groenewald J.Z."/>
            <person name="Haridas S."/>
            <person name="LaButti K.M."/>
            <person name="Lipzen A."/>
            <person name="Martin F.M."/>
            <person name="Barry K."/>
            <person name="Grigoriev I.V."/>
            <person name="Crous P.W."/>
            <person name="Seidl M.F."/>
        </authorList>
    </citation>
    <scope>NUCLEOTIDE SEQUENCE [LARGE SCALE GENOMIC DNA]</scope>
    <source>
        <strain evidence="2 3">CBS 129764</strain>
    </source>
</reference>
<dbReference type="Proteomes" id="UP001456524">
    <property type="component" value="Unassembled WGS sequence"/>
</dbReference>
<proteinExistence type="predicted"/>
<feature type="region of interest" description="Disordered" evidence="1">
    <location>
        <begin position="34"/>
        <end position="59"/>
    </location>
</feature>
<evidence type="ECO:0000256" key="1">
    <source>
        <dbReference type="SAM" id="MobiDB-lite"/>
    </source>
</evidence>
<organism evidence="2 3">
    <name type="scientific">Phyllosticta citrichinensis</name>
    <dbReference type="NCBI Taxonomy" id="1130410"/>
    <lineage>
        <taxon>Eukaryota</taxon>
        <taxon>Fungi</taxon>
        <taxon>Dikarya</taxon>
        <taxon>Ascomycota</taxon>
        <taxon>Pezizomycotina</taxon>
        <taxon>Dothideomycetes</taxon>
        <taxon>Dothideomycetes incertae sedis</taxon>
        <taxon>Botryosphaeriales</taxon>
        <taxon>Phyllostictaceae</taxon>
        <taxon>Phyllosticta</taxon>
    </lineage>
</organism>
<evidence type="ECO:0000313" key="2">
    <source>
        <dbReference type="EMBL" id="KAK8166350.1"/>
    </source>
</evidence>
<name>A0ABR1XSZ5_9PEZI</name>
<comment type="caution">
    <text evidence="2">The sequence shown here is derived from an EMBL/GenBank/DDBJ whole genome shotgun (WGS) entry which is preliminary data.</text>
</comment>
<feature type="compositionally biased region" description="Polar residues" evidence="1">
    <location>
        <begin position="38"/>
        <end position="48"/>
    </location>
</feature>
<accession>A0ABR1XSZ5</accession>
<feature type="compositionally biased region" description="Basic and acidic residues" evidence="1">
    <location>
        <begin position="185"/>
        <end position="199"/>
    </location>
</feature>